<feature type="zinc finger region" description="C3H1-type" evidence="6">
    <location>
        <begin position="40"/>
        <end position="68"/>
    </location>
</feature>
<dbReference type="GO" id="GO:0005634">
    <property type="term" value="C:nucleus"/>
    <property type="evidence" value="ECO:0007669"/>
    <property type="project" value="UniProtKB-SubCell"/>
</dbReference>
<evidence type="ECO:0000259" key="9">
    <source>
        <dbReference type="PROSITE" id="PS51059"/>
    </source>
</evidence>
<organism evidence="11 13">
    <name type="scientific">Didymodactylos carnosus</name>
    <dbReference type="NCBI Taxonomy" id="1234261"/>
    <lineage>
        <taxon>Eukaryota</taxon>
        <taxon>Metazoa</taxon>
        <taxon>Spiralia</taxon>
        <taxon>Gnathifera</taxon>
        <taxon>Rotifera</taxon>
        <taxon>Eurotatoria</taxon>
        <taxon>Bdelloidea</taxon>
        <taxon>Philodinida</taxon>
        <taxon>Philodinidae</taxon>
        <taxon>Didymodactylos</taxon>
    </lineage>
</organism>
<evidence type="ECO:0000313" key="13">
    <source>
        <dbReference type="Proteomes" id="UP000677228"/>
    </source>
</evidence>
<dbReference type="PANTHER" id="PTHR14453">
    <property type="entry name" value="PARP/ZINC FINGER CCCH TYPE DOMAIN CONTAINING PROTEIN"/>
    <property type="match status" value="1"/>
</dbReference>
<feature type="non-terminal residue" evidence="11">
    <location>
        <position position="1"/>
    </location>
</feature>
<name>A0A8S2E6E1_9BILA</name>
<keyword evidence="2" id="KW-0328">Glycosyltransferase</keyword>
<evidence type="ECO:0000256" key="1">
    <source>
        <dbReference type="ARBA" id="ARBA00004123"/>
    </source>
</evidence>
<dbReference type="SUPFAM" id="SSF56399">
    <property type="entry name" value="ADP-ribosylation"/>
    <property type="match status" value="1"/>
</dbReference>
<dbReference type="InterPro" id="IPR043472">
    <property type="entry name" value="Macro_dom-like"/>
</dbReference>
<dbReference type="PROSITE" id="PS51059">
    <property type="entry name" value="PARP_CATALYTIC"/>
    <property type="match status" value="1"/>
</dbReference>
<evidence type="ECO:0000313" key="11">
    <source>
        <dbReference type="EMBL" id="CAF1081273.1"/>
    </source>
</evidence>
<dbReference type="GO" id="GO:0003950">
    <property type="term" value="F:NAD+ poly-ADP-ribosyltransferase activity"/>
    <property type="evidence" value="ECO:0007669"/>
    <property type="project" value="InterPro"/>
</dbReference>
<dbReference type="SMART" id="SM00506">
    <property type="entry name" value="A1pp"/>
    <property type="match status" value="1"/>
</dbReference>
<dbReference type="GO" id="GO:1990404">
    <property type="term" value="F:NAD+-protein mono-ADP-ribosyltransferase activity"/>
    <property type="evidence" value="ECO:0007669"/>
    <property type="project" value="TreeGrafter"/>
</dbReference>
<feature type="domain" description="Macro" evidence="10">
    <location>
        <begin position="739"/>
        <end position="927"/>
    </location>
</feature>
<keyword evidence="6" id="KW-0479">Metal-binding</keyword>
<dbReference type="GO" id="GO:0003714">
    <property type="term" value="F:transcription corepressor activity"/>
    <property type="evidence" value="ECO:0007669"/>
    <property type="project" value="TreeGrafter"/>
</dbReference>
<feature type="region of interest" description="Disordered" evidence="7">
    <location>
        <begin position="416"/>
        <end position="439"/>
    </location>
</feature>
<protein>
    <recommendedName>
        <fullName evidence="14">Poly [ADP-ribose] polymerase</fullName>
    </recommendedName>
</protein>
<dbReference type="GO" id="GO:0010629">
    <property type="term" value="P:negative regulation of gene expression"/>
    <property type="evidence" value="ECO:0007669"/>
    <property type="project" value="TreeGrafter"/>
</dbReference>
<proteinExistence type="predicted"/>
<feature type="compositionally biased region" description="Polar residues" evidence="7">
    <location>
        <begin position="235"/>
        <end position="248"/>
    </location>
</feature>
<comment type="subcellular location">
    <subcellularLocation>
        <location evidence="1">Nucleus</location>
    </subcellularLocation>
</comment>
<keyword evidence="6" id="KW-0863">Zinc-finger</keyword>
<evidence type="ECO:0000256" key="7">
    <source>
        <dbReference type="SAM" id="MobiDB-lite"/>
    </source>
</evidence>
<keyword evidence="3" id="KW-0808">Transferase</keyword>
<dbReference type="Pfam" id="PF01661">
    <property type="entry name" value="Macro"/>
    <property type="match status" value="1"/>
</dbReference>
<feature type="domain" description="PARP catalytic" evidence="9">
    <location>
        <begin position="1180"/>
        <end position="1379"/>
    </location>
</feature>
<dbReference type="PROSITE" id="PS50103">
    <property type="entry name" value="ZF_C3H1"/>
    <property type="match status" value="1"/>
</dbReference>
<comment type="caution">
    <text evidence="11">The sequence shown here is derived from an EMBL/GenBank/DDBJ whole genome shotgun (WGS) entry which is preliminary data.</text>
</comment>
<dbReference type="Proteomes" id="UP000677228">
    <property type="component" value="Unassembled WGS sequence"/>
</dbReference>
<keyword evidence="6" id="KW-0862">Zinc</keyword>
<feature type="domain" description="C3H1-type" evidence="8">
    <location>
        <begin position="40"/>
        <end position="68"/>
    </location>
</feature>
<accession>A0A8S2E6E1</accession>
<gene>
    <name evidence="11" type="ORF">OVA965_LOCUS18373</name>
    <name evidence="12" type="ORF">TMI583_LOCUS18384</name>
</gene>
<dbReference type="Gene3D" id="3.90.228.10">
    <property type="match status" value="1"/>
</dbReference>
<keyword evidence="4" id="KW-0520">NAD</keyword>
<evidence type="ECO:0000256" key="2">
    <source>
        <dbReference type="ARBA" id="ARBA00022676"/>
    </source>
</evidence>
<reference evidence="11" key="1">
    <citation type="submission" date="2021-02" db="EMBL/GenBank/DDBJ databases">
        <authorList>
            <person name="Nowell W R."/>
        </authorList>
    </citation>
    <scope>NUCLEOTIDE SEQUENCE</scope>
</reference>
<dbReference type="EMBL" id="CAJOBA010009121">
    <property type="protein sequence ID" value="CAF3844194.1"/>
    <property type="molecule type" value="Genomic_DNA"/>
</dbReference>
<dbReference type="SUPFAM" id="SSF52949">
    <property type="entry name" value="Macro domain-like"/>
    <property type="match status" value="1"/>
</dbReference>
<evidence type="ECO:0000256" key="5">
    <source>
        <dbReference type="ARBA" id="ARBA00023242"/>
    </source>
</evidence>
<dbReference type="InterPro" id="IPR002589">
    <property type="entry name" value="Macro_dom"/>
</dbReference>
<keyword evidence="5" id="KW-0539">Nucleus</keyword>
<feature type="region of interest" description="Disordered" evidence="7">
    <location>
        <begin position="207"/>
        <end position="255"/>
    </location>
</feature>
<dbReference type="PROSITE" id="PS51154">
    <property type="entry name" value="MACRO"/>
    <property type="match status" value="1"/>
</dbReference>
<evidence type="ECO:0000259" key="10">
    <source>
        <dbReference type="PROSITE" id="PS51154"/>
    </source>
</evidence>
<dbReference type="Proteomes" id="UP000682733">
    <property type="component" value="Unassembled WGS sequence"/>
</dbReference>
<dbReference type="CDD" id="cd02907">
    <property type="entry name" value="Macro_Af1521_BAL-like"/>
    <property type="match status" value="1"/>
</dbReference>
<evidence type="ECO:0000313" key="12">
    <source>
        <dbReference type="EMBL" id="CAF3844194.1"/>
    </source>
</evidence>
<dbReference type="InterPro" id="IPR012317">
    <property type="entry name" value="Poly(ADP-ribose)pol_cat_dom"/>
</dbReference>
<dbReference type="Pfam" id="PF00644">
    <property type="entry name" value="PARP"/>
    <property type="match status" value="1"/>
</dbReference>
<dbReference type="PANTHER" id="PTHR14453:SF102">
    <property type="entry name" value="PROTEIN MONO-ADP-RIBOSYLTRANSFERASE PARP14-LIKE"/>
    <property type="match status" value="1"/>
</dbReference>
<dbReference type="InterPro" id="IPR000571">
    <property type="entry name" value="Znf_CCCH"/>
</dbReference>
<dbReference type="GO" id="GO:0070212">
    <property type="term" value="P:protein poly-ADP-ribosylation"/>
    <property type="evidence" value="ECO:0007669"/>
    <property type="project" value="TreeGrafter"/>
</dbReference>
<evidence type="ECO:0000256" key="6">
    <source>
        <dbReference type="PROSITE-ProRule" id="PRU00723"/>
    </source>
</evidence>
<dbReference type="EMBL" id="CAJNOK010009106">
    <property type="protein sequence ID" value="CAF1081273.1"/>
    <property type="molecule type" value="Genomic_DNA"/>
</dbReference>
<evidence type="ECO:0008006" key="14">
    <source>
        <dbReference type="Google" id="ProtNLM"/>
    </source>
</evidence>
<dbReference type="Gene3D" id="3.40.220.10">
    <property type="entry name" value="Leucine Aminopeptidase, subunit E, domain 1"/>
    <property type="match status" value="1"/>
</dbReference>
<sequence>ISYKVLHRVATEYNRYYLHYWIFAYTMAVSQDSVESTSNTVNRGYCRFANKGVCPFQDNECQYRHEKCENYNLCLKPSCLLAHASPNLTEIGKNTQRNCKNGLECYNFNYYLARFGNEILSEIRKQADIKGVKLNDGKLQLDGTKTAITGAKSYLEKTLHEENVTIAANLLKYLQLSAKERLIEKFIKKHHVGVHFRKVSTNEKITTENMVTNKDNDDDDDISQSDSDDDDSDNRSVTSNASSCTTTVVPKGKDNHKNKQNFVEVTLCSISNDSLSKAIKELQGYTLSSQSWLLTQDEMAYILKEPQKRKNLPKKPTNRDNCNQVKFYFLDLIRFNPNVIVQIFVNYQRNTMRVQVKGFKNHVRNSTTKIKAHLADNIESEVQLPISKAMGIFLRKKAASDVKKLEKTTRIKITLKSSRRAKRENDEEDENSESLTLTGLSSQTNVAQTSVENFLERLLEQEKQFPCQSWDIAKIISKIICTRLKTALESDDYDAIGWVKTYTSSERRAIEPNIAVAIVSFNQEAVDDIVEQFQNTIDGYVVWKPSADEFRAIFHTLIVKKTPSAEEFRQQWETNVQFDRDTNTVTIPASSKQVADDIKDALLNLGADRKIQMKRITEFIPIPLNARRFINQAIGPILEEAKSQKVFVETKTREGLKLHGPSDVIAGFKQKIKLVVDDITQKIVKSLVHLTSAETDLFRADGYKVIRSIERQTNTIIHDVMATTNSSRLATNENPDASVTLACVENSRRQTILVKKEDITQVENIDAIINAANGTLQHAGGVDKTIANAAGPALDQECKRLITENNGLPFAAGEAVKTTAGNLPFKCVIHAIGPQFSNGNQQERPLLFNSILASLRLAERERCKSVALPAISSQTFGFPLSDCTNLVVRAVKQFYADYPQSVLKRIVLLDTNDATCNSFAREVVVDHRSALTEDDDIFNYQLAPLTAKWCWQGDDGEKIYDENHTRQIETAFQQFLKTSTAPTLVIPADNLRIGKIVNYKIHFLPELKQSVTNIATILNGRLVCGSQIRESTGFKRNIIRYPIVLNIKTTTSATATYVPKPLDSYNIQTVTKDNRWEITGINNSALTEAERAIRKAINDATITEPYSVKLDKDITEHKQQINNIATQQHIQISFEGENAGHLSMIMKGLKSNVQDAKLKITLYAHDILQKKVENENELSIPKEWGDQQEGCKLVETNRTDSEFTRIEKCMKETMNNVNIHKIERVQNVRMWSHYAFRRQQLKKELCLKPNLQIEMELFHGTRTTPPNEVYNGEYGFDMTFSTSGMWGIGSYFAKNASYSCPSYSHKLPNGQYQAFFAQVLTGDIYDCKSDSTLRRPPKKNESTSGLRYNSVSGDTGGSKVYIIYENRVAYPTYLITFTP</sequence>
<dbReference type="GO" id="GO:0005737">
    <property type="term" value="C:cytoplasm"/>
    <property type="evidence" value="ECO:0007669"/>
    <property type="project" value="TreeGrafter"/>
</dbReference>
<dbReference type="GO" id="GO:0008270">
    <property type="term" value="F:zinc ion binding"/>
    <property type="evidence" value="ECO:0007669"/>
    <property type="project" value="UniProtKB-KW"/>
</dbReference>
<evidence type="ECO:0000256" key="3">
    <source>
        <dbReference type="ARBA" id="ARBA00022679"/>
    </source>
</evidence>
<feature type="compositionally biased region" description="Acidic residues" evidence="7">
    <location>
        <begin position="216"/>
        <end position="232"/>
    </location>
</feature>
<evidence type="ECO:0000256" key="4">
    <source>
        <dbReference type="ARBA" id="ARBA00023027"/>
    </source>
</evidence>
<evidence type="ECO:0000259" key="8">
    <source>
        <dbReference type="PROSITE" id="PS50103"/>
    </source>
</evidence>
<dbReference type="InterPro" id="IPR052056">
    <property type="entry name" value="Mono-ARTD/PARP"/>
</dbReference>